<accession>A0A1G1Y706</accession>
<evidence type="ECO:0000313" key="2">
    <source>
        <dbReference type="EMBL" id="OGY48135.1"/>
    </source>
</evidence>
<evidence type="ECO:0000256" key="1">
    <source>
        <dbReference type="SAM" id="Phobius"/>
    </source>
</evidence>
<feature type="transmembrane region" description="Helical" evidence="1">
    <location>
        <begin position="82"/>
        <end position="104"/>
    </location>
</feature>
<proteinExistence type="predicted"/>
<name>A0A1G1Y706_9BACT</name>
<protein>
    <submittedName>
        <fullName evidence="2">Uncharacterized protein</fullName>
    </submittedName>
</protein>
<evidence type="ECO:0000313" key="3">
    <source>
        <dbReference type="Proteomes" id="UP000178385"/>
    </source>
</evidence>
<sequence length="105" mass="11665">MRKEHTQLALQALLQAVGVFMYTAGVGWILTNGERIFGKMQNFWGPIAFLMLFVLSATVVGVLIFGRPVLLYLDNKRTEAIILLLTTIAWLAVITFVVLSVQLIG</sequence>
<keyword evidence="1" id="KW-0812">Transmembrane</keyword>
<keyword evidence="1" id="KW-1133">Transmembrane helix</keyword>
<organism evidence="2 3">
    <name type="scientific">Candidatus Buchananbacteria bacterium RIFCSPHIGHO2_01_FULL_47_11b</name>
    <dbReference type="NCBI Taxonomy" id="1797537"/>
    <lineage>
        <taxon>Bacteria</taxon>
        <taxon>Candidatus Buchananiibacteriota</taxon>
    </lineage>
</organism>
<comment type="caution">
    <text evidence="2">The sequence shown here is derived from an EMBL/GenBank/DDBJ whole genome shotgun (WGS) entry which is preliminary data.</text>
</comment>
<gene>
    <name evidence="2" type="ORF">A2840_02130</name>
</gene>
<reference evidence="2 3" key="1">
    <citation type="journal article" date="2016" name="Nat. Commun.">
        <title>Thousands of microbial genomes shed light on interconnected biogeochemical processes in an aquifer system.</title>
        <authorList>
            <person name="Anantharaman K."/>
            <person name="Brown C.T."/>
            <person name="Hug L.A."/>
            <person name="Sharon I."/>
            <person name="Castelle C.J."/>
            <person name="Probst A.J."/>
            <person name="Thomas B.C."/>
            <person name="Singh A."/>
            <person name="Wilkins M.J."/>
            <person name="Karaoz U."/>
            <person name="Brodie E.L."/>
            <person name="Williams K.H."/>
            <person name="Hubbard S.S."/>
            <person name="Banfield J.F."/>
        </authorList>
    </citation>
    <scope>NUCLEOTIDE SEQUENCE [LARGE SCALE GENOMIC DNA]</scope>
</reference>
<dbReference type="EMBL" id="MHIG01000003">
    <property type="protein sequence ID" value="OGY48135.1"/>
    <property type="molecule type" value="Genomic_DNA"/>
</dbReference>
<feature type="transmembrane region" description="Helical" evidence="1">
    <location>
        <begin position="12"/>
        <end position="31"/>
    </location>
</feature>
<dbReference type="AlphaFoldDB" id="A0A1G1Y706"/>
<keyword evidence="1" id="KW-0472">Membrane</keyword>
<feature type="transmembrane region" description="Helical" evidence="1">
    <location>
        <begin position="43"/>
        <end position="70"/>
    </location>
</feature>
<dbReference type="Proteomes" id="UP000178385">
    <property type="component" value="Unassembled WGS sequence"/>
</dbReference>